<protein>
    <submittedName>
        <fullName evidence="2">Tripartite tricarboxylate transporter TctB family protein</fullName>
    </submittedName>
</protein>
<keyword evidence="1" id="KW-0812">Transmembrane</keyword>
<organism evidence="2 3">
    <name type="scientific">Paeniroseomonas aquatica</name>
    <dbReference type="NCBI Taxonomy" id="373043"/>
    <lineage>
        <taxon>Bacteria</taxon>
        <taxon>Pseudomonadati</taxon>
        <taxon>Pseudomonadota</taxon>
        <taxon>Alphaproteobacteria</taxon>
        <taxon>Acetobacterales</taxon>
        <taxon>Acetobacteraceae</taxon>
        <taxon>Paeniroseomonas</taxon>
    </lineage>
</organism>
<proteinExistence type="predicted"/>
<name>A0ABT8A281_9PROT</name>
<evidence type="ECO:0000313" key="3">
    <source>
        <dbReference type="Proteomes" id="UP001529369"/>
    </source>
</evidence>
<keyword evidence="3" id="KW-1185">Reference proteome</keyword>
<accession>A0ABT8A281</accession>
<evidence type="ECO:0000256" key="1">
    <source>
        <dbReference type="SAM" id="Phobius"/>
    </source>
</evidence>
<feature type="transmembrane region" description="Helical" evidence="1">
    <location>
        <begin position="44"/>
        <end position="64"/>
    </location>
</feature>
<feature type="transmembrane region" description="Helical" evidence="1">
    <location>
        <begin position="76"/>
        <end position="100"/>
    </location>
</feature>
<sequence>MKINAKDVASGALLILIAATGLWLNQDHNLGSARRMGPGYMPMLVFYVQLALGMIVLAMAFFNGPDPLEKWTKADATMLPVSIIAGTLAWYFAPVFGSFFENTYNALGLGMLVGFLVVCYSMGWRLLGFICAAMCIFSLLLEKGGLMLALAATIGISALAEPEHRARPLGVLGLTIFLLAMCWWIFIKQLDIRVAVWPLQY</sequence>
<keyword evidence="1" id="KW-0472">Membrane</keyword>
<gene>
    <name evidence="2" type="ORF">QWZ14_05565</name>
</gene>
<feature type="transmembrane region" description="Helical" evidence="1">
    <location>
        <begin position="166"/>
        <end position="187"/>
    </location>
</feature>
<keyword evidence="1" id="KW-1133">Transmembrane helix</keyword>
<feature type="transmembrane region" description="Helical" evidence="1">
    <location>
        <begin position="139"/>
        <end position="160"/>
    </location>
</feature>
<evidence type="ECO:0000313" key="2">
    <source>
        <dbReference type="EMBL" id="MDN3563844.1"/>
    </source>
</evidence>
<reference evidence="3" key="1">
    <citation type="journal article" date="2019" name="Int. J. Syst. Evol. Microbiol.">
        <title>The Global Catalogue of Microorganisms (GCM) 10K type strain sequencing project: providing services to taxonomists for standard genome sequencing and annotation.</title>
        <authorList>
            <consortium name="The Broad Institute Genomics Platform"/>
            <consortium name="The Broad Institute Genome Sequencing Center for Infectious Disease"/>
            <person name="Wu L."/>
            <person name="Ma J."/>
        </authorList>
    </citation>
    <scope>NUCLEOTIDE SEQUENCE [LARGE SCALE GENOMIC DNA]</scope>
    <source>
        <strain evidence="3">CECT 7131</strain>
    </source>
</reference>
<dbReference type="EMBL" id="JAUFPN010000042">
    <property type="protein sequence ID" value="MDN3563844.1"/>
    <property type="molecule type" value="Genomic_DNA"/>
</dbReference>
<dbReference type="RefSeq" id="WP_290315636.1">
    <property type="nucleotide sequence ID" value="NZ_JAUFPN010000042.1"/>
</dbReference>
<comment type="caution">
    <text evidence="2">The sequence shown here is derived from an EMBL/GenBank/DDBJ whole genome shotgun (WGS) entry which is preliminary data.</text>
</comment>
<feature type="transmembrane region" description="Helical" evidence="1">
    <location>
        <begin position="106"/>
        <end position="127"/>
    </location>
</feature>
<dbReference type="Proteomes" id="UP001529369">
    <property type="component" value="Unassembled WGS sequence"/>
</dbReference>
<feature type="transmembrane region" description="Helical" evidence="1">
    <location>
        <begin position="7"/>
        <end position="24"/>
    </location>
</feature>